<sequence length="531" mass="62423">MNFQNYKTEQVEQTDRNSSETNDSDKNSTDLSSLNEVLFYFNQNELEFIEKGINRLSEIIMSSCESEHFHTFFCQSEIIKFLINYILLNSLEDSYKIAIVKILYIVTDWHDDEYIEKILESPFTDRIYQLMNTFYPNSNEETYIIDSSQLITSFLSKLSLRTEKSRDTILAKFPNSKRISPFEQLFEFIIELSKMNIKSLQSYIYFFSCLCYYELSFDLKIYIYGNFIVPMFCDILKERKDLWEYLLQIIHFFVSKDSEQPNDKTFIQMFCQHEKSINILIESITKGSQKSIDIALKIMIILMDNSCDIFSSLDFTYLCQNICNPDIDTSIGIMNFIKVLFEPKVETDITKIFDFLFKNKLLFHLKAIFESGSLNQKFAALQIIQTITEKSSANIIKKIVRSNIISPMIEILEVHDFDIAQIVIHNIWNIIDRCIEDEIKCKILLQINEYGENLLFELFNETAEYNDEDIHITLELIQNKISEFKSNENVNHLIINTKNDESGANENEENSITFNQSEGKKSNFYSIDSYM</sequence>
<evidence type="ECO:0000313" key="2">
    <source>
        <dbReference type="EMBL" id="KAK8878095.1"/>
    </source>
</evidence>
<gene>
    <name evidence="2" type="ORF">M9Y10_004858</name>
</gene>
<dbReference type="InterPro" id="IPR011989">
    <property type="entry name" value="ARM-like"/>
</dbReference>
<dbReference type="InterPro" id="IPR016024">
    <property type="entry name" value="ARM-type_fold"/>
</dbReference>
<feature type="compositionally biased region" description="Basic and acidic residues" evidence="1">
    <location>
        <begin position="9"/>
        <end position="28"/>
    </location>
</feature>
<evidence type="ECO:0008006" key="4">
    <source>
        <dbReference type="Google" id="ProtNLM"/>
    </source>
</evidence>
<dbReference type="Proteomes" id="UP001470230">
    <property type="component" value="Unassembled WGS sequence"/>
</dbReference>
<name>A0ABR2JM63_9EUKA</name>
<organism evidence="2 3">
    <name type="scientific">Tritrichomonas musculus</name>
    <dbReference type="NCBI Taxonomy" id="1915356"/>
    <lineage>
        <taxon>Eukaryota</taxon>
        <taxon>Metamonada</taxon>
        <taxon>Parabasalia</taxon>
        <taxon>Tritrichomonadida</taxon>
        <taxon>Tritrichomonadidae</taxon>
        <taxon>Tritrichomonas</taxon>
    </lineage>
</organism>
<feature type="region of interest" description="Disordered" evidence="1">
    <location>
        <begin position="1"/>
        <end position="29"/>
    </location>
</feature>
<proteinExistence type="predicted"/>
<keyword evidence="3" id="KW-1185">Reference proteome</keyword>
<protein>
    <recommendedName>
        <fullName evidence="4">Serine/threonine-protein phosphatase 4 regulatory subunit 3-like central domain-containing protein</fullName>
    </recommendedName>
</protein>
<dbReference type="Gene3D" id="1.25.10.10">
    <property type="entry name" value="Leucine-rich Repeat Variant"/>
    <property type="match status" value="1"/>
</dbReference>
<evidence type="ECO:0000256" key="1">
    <source>
        <dbReference type="SAM" id="MobiDB-lite"/>
    </source>
</evidence>
<dbReference type="SUPFAM" id="SSF48371">
    <property type="entry name" value="ARM repeat"/>
    <property type="match status" value="1"/>
</dbReference>
<dbReference type="EMBL" id="JAPFFF010000011">
    <property type="protein sequence ID" value="KAK8878095.1"/>
    <property type="molecule type" value="Genomic_DNA"/>
</dbReference>
<comment type="caution">
    <text evidence="2">The sequence shown here is derived from an EMBL/GenBank/DDBJ whole genome shotgun (WGS) entry which is preliminary data.</text>
</comment>
<accession>A0ABR2JM63</accession>
<reference evidence="2 3" key="1">
    <citation type="submission" date="2024-04" db="EMBL/GenBank/DDBJ databases">
        <title>Tritrichomonas musculus Genome.</title>
        <authorList>
            <person name="Alves-Ferreira E."/>
            <person name="Grigg M."/>
            <person name="Lorenzi H."/>
            <person name="Galac M."/>
        </authorList>
    </citation>
    <scope>NUCLEOTIDE SEQUENCE [LARGE SCALE GENOMIC DNA]</scope>
    <source>
        <strain evidence="2 3">EAF2021</strain>
    </source>
</reference>
<evidence type="ECO:0000313" key="3">
    <source>
        <dbReference type="Proteomes" id="UP001470230"/>
    </source>
</evidence>